<name>F6DAR7_THICA</name>
<dbReference type="Pfam" id="PF01381">
    <property type="entry name" value="HTH_3"/>
    <property type="match status" value="1"/>
</dbReference>
<dbReference type="RefSeq" id="WP_013834941.1">
    <property type="nucleotide sequence ID" value="NC_015581.1"/>
</dbReference>
<dbReference type="STRING" id="717773.Thicy_0386"/>
<evidence type="ECO:0000259" key="1">
    <source>
        <dbReference type="PROSITE" id="PS50943"/>
    </source>
</evidence>
<reference evidence="2 3" key="1">
    <citation type="submission" date="2011-05" db="EMBL/GenBank/DDBJ databases">
        <title>Complete sequence of Thioalkalimicrobium cyclicum ALM1.</title>
        <authorList>
            <consortium name="US DOE Joint Genome Institute"/>
            <person name="Lucas S."/>
            <person name="Han J."/>
            <person name="Lapidus A."/>
            <person name="Cheng J.-F."/>
            <person name="Goodwin L."/>
            <person name="Pitluck S."/>
            <person name="Peters L."/>
            <person name="Mikhailova N."/>
            <person name="Davenport K."/>
            <person name="Han C."/>
            <person name="Tapia R."/>
            <person name="Land M."/>
            <person name="Hauser L."/>
            <person name="Kyrpides N."/>
            <person name="Ivanova N."/>
            <person name="Pagani I."/>
            <person name="Kappler U."/>
            <person name="Woyke T."/>
        </authorList>
    </citation>
    <scope>NUCLEOTIDE SEQUENCE [LARGE SCALE GENOMIC DNA]</scope>
    <source>
        <strain evidence="3">DSM 14477 / JCM 11371 / ALM1</strain>
    </source>
</reference>
<dbReference type="OrthoDB" id="5569968at2"/>
<evidence type="ECO:0000313" key="3">
    <source>
        <dbReference type="Proteomes" id="UP000009232"/>
    </source>
</evidence>
<feature type="domain" description="HTH cro/C1-type" evidence="1">
    <location>
        <begin position="26"/>
        <end position="80"/>
    </location>
</feature>
<dbReference type="GO" id="GO:0003677">
    <property type="term" value="F:DNA binding"/>
    <property type="evidence" value="ECO:0007669"/>
    <property type="project" value="InterPro"/>
</dbReference>
<sequence>MKGKQIVIADKPNHIQAGLVELGQMVRHCRTKNRLKIKDAADLLGMSVTTLIRIEKGDQGVSSGNLFKALQGFGIRLDIHESESTS</sequence>
<dbReference type="InterPro" id="IPR001387">
    <property type="entry name" value="Cro/C1-type_HTH"/>
</dbReference>
<dbReference type="InterPro" id="IPR010982">
    <property type="entry name" value="Lambda_DNA-bd_dom_sf"/>
</dbReference>
<dbReference type="AlphaFoldDB" id="F6DAR7"/>
<accession>F6DAR7</accession>
<gene>
    <name evidence="2" type="ordered locus">Thicy_0386</name>
</gene>
<keyword evidence="3" id="KW-1185">Reference proteome</keyword>
<dbReference type="HOGENOM" id="CLU_2496891_0_0_6"/>
<proteinExistence type="predicted"/>
<dbReference type="KEGG" id="tcy:Thicy_0386"/>
<dbReference type="CDD" id="cd00093">
    <property type="entry name" value="HTH_XRE"/>
    <property type="match status" value="1"/>
</dbReference>
<dbReference type="SMART" id="SM00530">
    <property type="entry name" value="HTH_XRE"/>
    <property type="match status" value="1"/>
</dbReference>
<dbReference type="SUPFAM" id="SSF47413">
    <property type="entry name" value="lambda repressor-like DNA-binding domains"/>
    <property type="match status" value="1"/>
</dbReference>
<dbReference type="PROSITE" id="PS50943">
    <property type="entry name" value="HTH_CROC1"/>
    <property type="match status" value="1"/>
</dbReference>
<protein>
    <submittedName>
        <fullName evidence="2">Helix-turn-helix domain protein</fullName>
    </submittedName>
</protein>
<dbReference type="EMBL" id="CP002776">
    <property type="protein sequence ID" value="AEG31160.1"/>
    <property type="molecule type" value="Genomic_DNA"/>
</dbReference>
<dbReference type="eggNOG" id="COG1426">
    <property type="taxonomic scope" value="Bacteria"/>
</dbReference>
<dbReference type="Proteomes" id="UP000009232">
    <property type="component" value="Chromosome"/>
</dbReference>
<evidence type="ECO:0000313" key="2">
    <source>
        <dbReference type="EMBL" id="AEG31160.1"/>
    </source>
</evidence>
<dbReference type="Gene3D" id="1.10.260.40">
    <property type="entry name" value="lambda repressor-like DNA-binding domains"/>
    <property type="match status" value="1"/>
</dbReference>
<organism evidence="2 3">
    <name type="scientific">Thiomicrospira cyclica (strain DSM 14477 / JCM 11371 / ALM1)</name>
    <name type="common">Thioalkalimicrobium cyclicum</name>
    <dbReference type="NCBI Taxonomy" id="717773"/>
    <lineage>
        <taxon>Bacteria</taxon>
        <taxon>Pseudomonadati</taxon>
        <taxon>Pseudomonadota</taxon>
        <taxon>Gammaproteobacteria</taxon>
        <taxon>Thiotrichales</taxon>
        <taxon>Piscirickettsiaceae</taxon>
        <taxon>Thiomicrospira</taxon>
    </lineage>
</organism>